<keyword evidence="7" id="KW-1185">Reference proteome</keyword>
<gene>
    <name evidence="6" type="ORF">F7O84_00955</name>
</gene>
<dbReference type="Proteomes" id="UP000461768">
    <property type="component" value="Unassembled WGS sequence"/>
</dbReference>
<evidence type="ECO:0000256" key="2">
    <source>
        <dbReference type="ARBA" id="ARBA00022448"/>
    </source>
</evidence>
<dbReference type="GO" id="GO:0042956">
    <property type="term" value="P:maltodextrin transmembrane transport"/>
    <property type="evidence" value="ECO:0007669"/>
    <property type="project" value="TreeGrafter"/>
</dbReference>
<accession>A0A7V7UDB5</accession>
<dbReference type="OrthoDB" id="9766758at2"/>
<evidence type="ECO:0000256" key="5">
    <source>
        <dbReference type="SAM" id="SignalP"/>
    </source>
</evidence>
<dbReference type="GO" id="GO:1901982">
    <property type="term" value="F:maltose binding"/>
    <property type="evidence" value="ECO:0007669"/>
    <property type="project" value="TreeGrafter"/>
</dbReference>
<protein>
    <submittedName>
        <fullName evidence="6">Extracellular solute-binding protein</fullName>
    </submittedName>
</protein>
<comment type="similarity">
    <text evidence="1">Belongs to the bacterial solute-binding protein 1 family.</text>
</comment>
<dbReference type="Pfam" id="PF13416">
    <property type="entry name" value="SBP_bac_8"/>
    <property type="match status" value="1"/>
</dbReference>
<dbReference type="PANTHER" id="PTHR30061">
    <property type="entry name" value="MALTOSE-BINDING PERIPLASMIC PROTEIN"/>
    <property type="match status" value="1"/>
</dbReference>
<dbReference type="RefSeq" id="WP_151140862.1">
    <property type="nucleotide sequence ID" value="NZ_WAGX01000003.1"/>
</dbReference>
<feature type="region of interest" description="Disordered" evidence="4">
    <location>
        <begin position="284"/>
        <end position="348"/>
    </location>
</feature>
<reference evidence="6 7" key="1">
    <citation type="submission" date="2019-09" db="EMBL/GenBank/DDBJ databases">
        <authorList>
            <person name="Valk L.C."/>
        </authorList>
    </citation>
    <scope>NUCLEOTIDE SEQUENCE [LARGE SCALE GENOMIC DNA]</scope>
    <source>
        <strain evidence="6">GalUA</strain>
    </source>
</reference>
<evidence type="ECO:0000256" key="4">
    <source>
        <dbReference type="SAM" id="MobiDB-lite"/>
    </source>
</evidence>
<feature type="compositionally biased region" description="Acidic residues" evidence="4">
    <location>
        <begin position="378"/>
        <end position="392"/>
    </location>
</feature>
<proteinExistence type="inferred from homology"/>
<evidence type="ECO:0000256" key="1">
    <source>
        <dbReference type="ARBA" id="ARBA00008520"/>
    </source>
</evidence>
<dbReference type="PANTHER" id="PTHR30061:SF50">
    <property type="entry name" value="MALTOSE_MALTODEXTRIN-BINDING PERIPLASMIC PROTEIN"/>
    <property type="match status" value="1"/>
</dbReference>
<organism evidence="6 7">
    <name type="scientific">Candidatus Galacturonatibacter soehngenii</name>
    <dbReference type="NCBI Taxonomy" id="2307010"/>
    <lineage>
        <taxon>Bacteria</taxon>
        <taxon>Bacillati</taxon>
        <taxon>Bacillota</taxon>
        <taxon>Clostridia</taxon>
        <taxon>Lachnospirales</taxon>
        <taxon>Lachnospiraceae</taxon>
        <taxon>Candidatus Galacturonatibacter</taxon>
    </lineage>
</organism>
<dbReference type="SUPFAM" id="SSF53850">
    <property type="entry name" value="Periplasmic binding protein-like II"/>
    <property type="match status" value="2"/>
</dbReference>
<feature type="region of interest" description="Disordered" evidence="4">
    <location>
        <begin position="374"/>
        <end position="397"/>
    </location>
</feature>
<evidence type="ECO:0000313" key="7">
    <source>
        <dbReference type="Proteomes" id="UP000461768"/>
    </source>
</evidence>
<evidence type="ECO:0000256" key="3">
    <source>
        <dbReference type="ARBA" id="ARBA00022729"/>
    </source>
</evidence>
<feature type="compositionally biased region" description="Polar residues" evidence="4">
    <location>
        <begin position="293"/>
        <end position="304"/>
    </location>
</feature>
<dbReference type="Gene3D" id="3.40.190.10">
    <property type="entry name" value="Periplasmic binding protein-like II"/>
    <property type="match status" value="4"/>
</dbReference>
<keyword evidence="2" id="KW-0813">Transport</keyword>
<feature type="signal peptide" evidence="5">
    <location>
        <begin position="1"/>
        <end position="24"/>
    </location>
</feature>
<feature type="chain" id="PRO_5038646153" evidence="5">
    <location>
        <begin position="25"/>
        <end position="522"/>
    </location>
</feature>
<comment type="caution">
    <text evidence="6">The sequence shown here is derived from an EMBL/GenBank/DDBJ whole genome shotgun (WGS) entry which is preliminary data.</text>
</comment>
<evidence type="ECO:0000313" key="6">
    <source>
        <dbReference type="EMBL" id="KAB1440432.1"/>
    </source>
</evidence>
<dbReference type="InterPro" id="IPR006059">
    <property type="entry name" value="SBP"/>
</dbReference>
<name>A0A7V7UDB5_9FIRM</name>
<keyword evidence="3 5" id="KW-0732">Signal</keyword>
<dbReference type="GO" id="GO:0055052">
    <property type="term" value="C:ATP-binding cassette (ABC) transporter complex, substrate-binding subunit-containing"/>
    <property type="evidence" value="ECO:0007669"/>
    <property type="project" value="TreeGrafter"/>
</dbReference>
<dbReference type="AlphaFoldDB" id="A0A7V7UDB5"/>
<dbReference type="GO" id="GO:0015768">
    <property type="term" value="P:maltose transport"/>
    <property type="evidence" value="ECO:0007669"/>
    <property type="project" value="TreeGrafter"/>
</dbReference>
<dbReference type="PROSITE" id="PS51257">
    <property type="entry name" value="PROKAR_LIPOPROTEIN"/>
    <property type="match status" value="1"/>
</dbReference>
<sequence>MKYIKKRLISIGMCACLLSTLTGCGTYFGNEAVETTTLSKEPKELVLWYTNEELSEYIEKTVSEYEATNHVSITTKLVSGIDYIENMNQAVLSEDQAPDLFIAENSNLEKIYLAGLSTDITDEVLNENNYYKTALNAFTFKDKILAYPMYFETSYLLYNQDYVQQPPESIEDILLFADEFDAPEGVESILNWDVTDILCNYFFIGKYLNNDEINNENYIVDKEKLTEAFAYYQNLNQYFAIDSSSIDYEMAFQNFIDGKSVFTIAKTDKLPEIEMIEGDVNEEVQADSDAKDNGNSNTIKNGSNEAEENADEKAQNEENVNKSVKETSKNDETDNEGSSKESVKTAKSSYGLEESYYAGIEKVLRKIPKEETKIEQPEQIEEENELEQDESEQNLPVKSENDKFKIAVLPNLTNNLESAGISINYGVAVSGYTKEMEESKAFAKFLAYENAQNLYKEAGKLSSRNHLIYENENIEAVLRQYEKSVCVPKIMENGDYWLKLEIYFSNIWNATPVEQIIDEMIR</sequence>
<dbReference type="EMBL" id="WAGX01000003">
    <property type="protein sequence ID" value="KAB1440432.1"/>
    <property type="molecule type" value="Genomic_DNA"/>
</dbReference>
<feature type="compositionally biased region" description="Basic and acidic residues" evidence="4">
    <location>
        <begin position="311"/>
        <end position="344"/>
    </location>
</feature>
<reference evidence="6 7" key="2">
    <citation type="submission" date="2020-02" db="EMBL/GenBank/DDBJ databases">
        <title>Candidatus Galacturonibacter soehngenii shows hetero-acetogenic catabolism of galacturonic acid but lacks a canonical carbon monoxide dehydrogenase/acetyl-CoA synthase complex.</title>
        <authorList>
            <person name="Diender M."/>
            <person name="Stouten G.R."/>
            <person name="Petersen J.F."/>
            <person name="Nielsen P.H."/>
            <person name="Dueholm M.S."/>
            <person name="Pronk J.T."/>
            <person name="Van Loosdrecht M.C.M."/>
        </authorList>
    </citation>
    <scope>NUCLEOTIDE SEQUENCE [LARGE SCALE GENOMIC DNA]</scope>
    <source>
        <strain evidence="6">GalUA</strain>
    </source>
</reference>